<keyword evidence="9" id="KW-1185">Reference proteome</keyword>
<keyword evidence="6 7" id="KW-0472">Membrane</keyword>
<dbReference type="STRING" id="436017.A4RSX8"/>
<proteinExistence type="inferred from homology"/>
<protein>
    <recommendedName>
        <fullName evidence="7">Phosphate transporter</fullName>
    </recommendedName>
</protein>
<evidence type="ECO:0000256" key="6">
    <source>
        <dbReference type="ARBA" id="ARBA00023136"/>
    </source>
</evidence>
<accession>A4RSX8</accession>
<feature type="transmembrane region" description="Helical" evidence="7">
    <location>
        <begin position="563"/>
        <end position="582"/>
    </location>
</feature>
<dbReference type="AlphaFoldDB" id="A4RSX8"/>
<dbReference type="OrthoDB" id="260807at2759"/>
<evidence type="ECO:0000313" key="9">
    <source>
        <dbReference type="Proteomes" id="UP000001568"/>
    </source>
</evidence>
<comment type="function">
    <text evidence="7">Sodium-phosphate symporter.</text>
</comment>
<feature type="transmembrane region" description="Helical" evidence="7">
    <location>
        <begin position="88"/>
        <end position="107"/>
    </location>
</feature>
<evidence type="ECO:0000256" key="1">
    <source>
        <dbReference type="ARBA" id="ARBA00004141"/>
    </source>
</evidence>
<dbReference type="PANTHER" id="PTHR11101:SF96">
    <property type="entry name" value="PHOSPHATE TRANSPORTER"/>
    <property type="match status" value="1"/>
</dbReference>
<dbReference type="HOGENOM" id="CLU_015355_3_1_1"/>
<evidence type="ECO:0000256" key="4">
    <source>
        <dbReference type="ARBA" id="ARBA00022692"/>
    </source>
</evidence>
<dbReference type="KEGG" id="olu:OSTLU_119536"/>
<dbReference type="eggNOG" id="KOG2493">
    <property type="taxonomic scope" value="Eukaryota"/>
</dbReference>
<dbReference type="GO" id="GO:0005315">
    <property type="term" value="F:phosphate transmembrane transporter activity"/>
    <property type="evidence" value="ECO:0007669"/>
    <property type="project" value="InterPro"/>
</dbReference>
<keyword evidence="3 7" id="KW-0592">Phosphate transport</keyword>
<evidence type="ECO:0000256" key="3">
    <source>
        <dbReference type="ARBA" id="ARBA00022592"/>
    </source>
</evidence>
<feature type="transmembrane region" description="Helical" evidence="7">
    <location>
        <begin position="127"/>
        <end position="150"/>
    </location>
</feature>
<gene>
    <name evidence="8" type="primary">Pho4</name>
    <name evidence="8" type="ORF">OSTLU_119536</name>
</gene>
<dbReference type="EMBL" id="CP000582">
    <property type="protein sequence ID" value="ABO94705.1"/>
    <property type="molecule type" value="Genomic_DNA"/>
</dbReference>
<dbReference type="Proteomes" id="UP000001568">
    <property type="component" value="Chromosome 2"/>
</dbReference>
<dbReference type="GO" id="GO:0016020">
    <property type="term" value="C:membrane"/>
    <property type="evidence" value="ECO:0007669"/>
    <property type="project" value="UniProtKB-SubCell"/>
</dbReference>
<comment type="similarity">
    <text evidence="7">Belongs to the inorganic phosphate transporter (PiT) (TC 2.A.20) family.</text>
</comment>
<feature type="transmembrane region" description="Helical" evidence="7">
    <location>
        <begin position="276"/>
        <end position="295"/>
    </location>
</feature>
<dbReference type="GO" id="GO:0035435">
    <property type="term" value="P:phosphate ion transmembrane transport"/>
    <property type="evidence" value="ECO:0007669"/>
    <property type="project" value="TreeGrafter"/>
</dbReference>
<dbReference type="OMA" id="TLKWYHV"/>
<dbReference type="Pfam" id="PF01384">
    <property type="entry name" value="PHO4"/>
    <property type="match status" value="1"/>
</dbReference>
<organism evidence="8 9">
    <name type="scientific">Ostreococcus lucimarinus (strain CCE9901)</name>
    <dbReference type="NCBI Taxonomy" id="436017"/>
    <lineage>
        <taxon>Eukaryota</taxon>
        <taxon>Viridiplantae</taxon>
        <taxon>Chlorophyta</taxon>
        <taxon>Mamiellophyceae</taxon>
        <taxon>Mamiellales</taxon>
        <taxon>Bathycoccaceae</taxon>
        <taxon>Ostreococcus</taxon>
    </lineage>
</organism>
<keyword evidence="5 7" id="KW-1133">Transmembrane helix</keyword>
<feature type="transmembrane region" description="Helical" evidence="7">
    <location>
        <begin position="235"/>
        <end position="256"/>
    </location>
</feature>
<reference evidence="8 9" key="1">
    <citation type="journal article" date="2007" name="Proc. Natl. Acad. Sci. U.S.A.">
        <title>The tiny eukaryote Ostreococcus provides genomic insights into the paradox of plankton speciation.</title>
        <authorList>
            <person name="Palenik B."/>
            <person name="Grimwood J."/>
            <person name="Aerts A."/>
            <person name="Rouze P."/>
            <person name="Salamov A."/>
            <person name="Putnam N."/>
            <person name="Dupont C."/>
            <person name="Jorgensen R."/>
            <person name="Derelle E."/>
            <person name="Rombauts S."/>
            <person name="Zhou K."/>
            <person name="Otillar R."/>
            <person name="Merchant S.S."/>
            <person name="Podell S."/>
            <person name="Gaasterland T."/>
            <person name="Napoli C."/>
            <person name="Gendler K."/>
            <person name="Manuell A."/>
            <person name="Tai V."/>
            <person name="Vallon O."/>
            <person name="Piganeau G."/>
            <person name="Jancek S."/>
            <person name="Heijde M."/>
            <person name="Jabbari K."/>
            <person name="Bowler C."/>
            <person name="Lohr M."/>
            <person name="Robbens S."/>
            <person name="Werner G."/>
            <person name="Dubchak I."/>
            <person name="Pazour G.J."/>
            <person name="Ren Q."/>
            <person name="Paulsen I."/>
            <person name="Delwiche C."/>
            <person name="Schmutz J."/>
            <person name="Rokhsar D."/>
            <person name="Van de Peer Y."/>
            <person name="Moreau H."/>
            <person name="Grigoriev I.V."/>
        </authorList>
    </citation>
    <scope>NUCLEOTIDE SEQUENCE [LARGE SCALE GENOMIC DNA]</scope>
    <source>
        <strain evidence="8 9">CCE9901</strain>
    </source>
</reference>
<feature type="transmembrane region" description="Helical" evidence="7">
    <location>
        <begin position="171"/>
        <end position="189"/>
    </location>
</feature>
<evidence type="ECO:0000313" key="8">
    <source>
        <dbReference type="EMBL" id="ABO94705.1"/>
    </source>
</evidence>
<feature type="transmembrane region" description="Helical" evidence="7">
    <location>
        <begin position="473"/>
        <end position="491"/>
    </location>
</feature>
<dbReference type="PANTHER" id="PTHR11101">
    <property type="entry name" value="PHOSPHATE TRANSPORTER"/>
    <property type="match status" value="1"/>
</dbReference>
<comment type="subcellular location">
    <subcellularLocation>
        <location evidence="1 7">Membrane</location>
        <topology evidence="1 7">Multi-pass membrane protein</topology>
    </subcellularLocation>
</comment>
<name>A4RSX8_OSTLU</name>
<keyword evidence="2 7" id="KW-0813">Transport</keyword>
<sequence>MNFLPSLDSGLDWNQSRLLSRFTNREFVPQGIFSESCLFKFPRGNMRGRRQNTSRAVSSRTTMSSSDTLAQASRHLLAGATETKRFEWIVVCGSFLAFFAAFGIGANDVANAFATSVGSGALTIKNAVVLAAIFEFCGAMFMGGHVVKTIRKGIANQKCFAGTGGANDPGLLMYGCLCVIFAVAIWLVIASAFEMAVSTTHSCVGGMIGMTLVARGSECVIWTKKADEFPYVKGVVAVIISWLLSPVISGAFAFVFFVTLRTLVMRSEHSYSRTAVAFPVLLACTLIINIFFIVYKGAKFLELDDTPVGTACAIAFGIGGGCGIIAYFFVTPYILKTTDELFEKQQLEKAERGSGKKAEEKVVRQPREYPVGVFGAPRRMWYALQDHLESSLAHKAEDILDEDMAVLAIHENAEKFDEKTELCMRYLQILTACCDSFAHGANDVANSIGPFASMVVVFKSGKVSKEAEMGDDSYWILGLGAAGIVCGLALYGYKILHALGTKIAKLTPSRGICIELGAACVIIMGSRLGWPLSTTHCQVGATVGVALLEGRKGINWFIIGKTVFGWIITLVIVGFSTAAFFAQGAYAPMKSYPCYITGSC</sequence>
<evidence type="ECO:0000256" key="2">
    <source>
        <dbReference type="ARBA" id="ARBA00022448"/>
    </source>
</evidence>
<dbReference type="InterPro" id="IPR001204">
    <property type="entry name" value="Phos_transporter"/>
</dbReference>
<keyword evidence="4 7" id="KW-0812">Transmembrane</keyword>
<feature type="transmembrane region" description="Helical" evidence="7">
    <location>
        <begin position="307"/>
        <end position="330"/>
    </location>
</feature>
<evidence type="ECO:0000256" key="5">
    <source>
        <dbReference type="ARBA" id="ARBA00022989"/>
    </source>
</evidence>
<dbReference type="GeneID" id="5000286"/>
<evidence type="ECO:0000256" key="7">
    <source>
        <dbReference type="RuleBase" id="RU363058"/>
    </source>
</evidence>
<dbReference type="Gramene" id="ABO94705">
    <property type="protein sequence ID" value="ABO94705"/>
    <property type="gene ID" value="OSTLU_119536"/>
</dbReference>
<dbReference type="RefSeq" id="XP_001416412.1">
    <property type="nucleotide sequence ID" value="XM_001416375.1"/>
</dbReference>